<dbReference type="Proteomes" id="UP000243579">
    <property type="component" value="Unassembled WGS sequence"/>
</dbReference>
<evidence type="ECO:0000313" key="5">
    <source>
        <dbReference type="Proteomes" id="UP000243579"/>
    </source>
</evidence>
<feature type="domain" description="WH2" evidence="3">
    <location>
        <begin position="330"/>
        <end position="347"/>
    </location>
</feature>
<sequence length="350" mass="38286">MEGELDVATTRSVDRAWHRGFVKLDDVTGQLICFRDATQSETKWSLPLQGADVSTPIPGTTSYGIDADAVAYCIVVHGASFIVYLDVRDAAGKKAWSSALLRTAQEGPLPVVFTKVDSSDDFTFLARVAEVRVDGNKAEYKLLCSCRFFNVAYARKMSIEWAVWHRFSHFAALDSALRASLGPRMHTIAFLPCKREALRTLLRHQLDSDFLAQRRLGLDAYITKDTLLTQKEARKHTRSNAKPKPKPTAQQLAETPQDELPSKAPQAPKALKEAKKKSRAKEEDTRTADAIDRGVTPSVSATPAKAPPPPVLLTATNSDAVSEAPPPTTARANLLAQIQQGAQLKKASVP</sequence>
<gene>
    <name evidence="4" type="ORF">ACHHYP_02369</name>
</gene>
<dbReference type="InterPro" id="IPR036871">
    <property type="entry name" value="PX_dom_sf"/>
</dbReference>
<comment type="caution">
    <text evidence="4">The sequence shown here is derived from an EMBL/GenBank/DDBJ whole genome shotgun (WGS) entry which is preliminary data.</text>
</comment>
<reference evidence="4 5" key="1">
    <citation type="journal article" date="2014" name="Genome Biol. Evol.">
        <title>The secreted proteins of Achlya hypogyna and Thraustotheca clavata identify the ancestral oomycete secretome and reveal gene acquisitions by horizontal gene transfer.</title>
        <authorList>
            <person name="Misner I."/>
            <person name="Blouin N."/>
            <person name="Leonard G."/>
            <person name="Richards T.A."/>
            <person name="Lane C.E."/>
        </authorList>
    </citation>
    <scope>NUCLEOTIDE SEQUENCE [LARGE SCALE GENOMIC DNA]</scope>
    <source>
        <strain evidence="4 5">ATCC 48635</strain>
    </source>
</reference>
<dbReference type="GO" id="GO:0035091">
    <property type="term" value="F:phosphatidylinositol binding"/>
    <property type="evidence" value="ECO:0007669"/>
    <property type="project" value="InterPro"/>
</dbReference>
<dbReference type="Pfam" id="PF02205">
    <property type="entry name" value="WH2"/>
    <property type="match status" value="1"/>
</dbReference>
<dbReference type="Gene3D" id="3.30.1520.10">
    <property type="entry name" value="Phox-like domain"/>
    <property type="match status" value="1"/>
</dbReference>
<dbReference type="SMART" id="SM00246">
    <property type="entry name" value="WH2"/>
    <property type="match status" value="1"/>
</dbReference>
<dbReference type="Pfam" id="PF00787">
    <property type="entry name" value="PX"/>
    <property type="match status" value="1"/>
</dbReference>
<evidence type="ECO:0008006" key="6">
    <source>
        <dbReference type="Google" id="ProtNLM"/>
    </source>
</evidence>
<dbReference type="PROSITE" id="PS50003">
    <property type="entry name" value="PH_DOMAIN"/>
    <property type="match status" value="1"/>
</dbReference>
<feature type="compositionally biased region" description="Basic residues" evidence="1">
    <location>
        <begin position="233"/>
        <end position="245"/>
    </location>
</feature>
<dbReference type="AlphaFoldDB" id="A0A1V9Z6Q4"/>
<feature type="compositionally biased region" description="Basic and acidic residues" evidence="1">
    <location>
        <begin position="280"/>
        <end position="292"/>
    </location>
</feature>
<evidence type="ECO:0000259" key="3">
    <source>
        <dbReference type="PROSITE" id="PS51082"/>
    </source>
</evidence>
<dbReference type="InterPro" id="IPR001849">
    <property type="entry name" value="PH_domain"/>
</dbReference>
<proteinExistence type="predicted"/>
<evidence type="ECO:0000256" key="1">
    <source>
        <dbReference type="SAM" id="MobiDB-lite"/>
    </source>
</evidence>
<dbReference type="GO" id="GO:0003779">
    <property type="term" value="F:actin binding"/>
    <property type="evidence" value="ECO:0007669"/>
    <property type="project" value="InterPro"/>
</dbReference>
<evidence type="ECO:0000313" key="4">
    <source>
        <dbReference type="EMBL" id="OQR93678.1"/>
    </source>
</evidence>
<feature type="region of interest" description="Disordered" evidence="1">
    <location>
        <begin position="232"/>
        <end position="331"/>
    </location>
</feature>
<dbReference type="PROSITE" id="PS51082">
    <property type="entry name" value="WH2"/>
    <property type="match status" value="1"/>
</dbReference>
<keyword evidence="5" id="KW-1185">Reference proteome</keyword>
<dbReference type="InterPro" id="IPR001683">
    <property type="entry name" value="PX_dom"/>
</dbReference>
<accession>A0A1V9Z6Q4</accession>
<dbReference type="OrthoDB" id="428895at2759"/>
<dbReference type="SUPFAM" id="SSF64268">
    <property type="entry name" value="PX domain"/>
    <property type="match status" value="1"/>
</dbReference>
<protein>
    <recommendedName>
        <fullName evidence="6">PX domain-containing protein</fullName>
    </recommendedName>
</protein>
<name>A0A1V9Z6Q4_ACHHY</name>
<dbReference type="InterPro" id="IPR003124">
    <property type="entry name" value="WH2_dom"/>
</dbReference>
<feature type="domain" description="PH" evidence="2">
    <location>
        <begin position="1"/>
        <end position="105"/>
    </location>
</feature>
<organism evidence="4 5">
    <name type="scientific">Achlya hypogyna</name>
    <name type="common">Oomycete</name>
    <name type="synonym">Protoachlya hypogyna</name>
    <dbReference type="NCBI Taxonomy" id="1202772"/>
    <lineage>
        <taxon>Eukaryota</taxon>
        <taxon>Sar</taxon>
        <taxon>Stramenopiles</taxon>
        <taxon>Oomycota</taxon>
        <taxon>Saprolegniomycetes</taxon>
        <taxon>Saprolegniales</taxon>
        <taxon>Achlyaceae</taxon>
        <taxon>Achlya</taxon>
    </lineage>
</organism>
<evidence type="ECO:0000259" key="2">
    <source>
        <dbReference type="PROSITE" id="PS50003"/>
    </source>
</evidence>
<dbReference type="EMBL" id="JNBR01000400">
    <property type="protein sequence ID" value="OQR93678.1"/>
    <property type="molecule type" value="Genomic_DNA"/>
</dbReference>